<organism evidence="2 3">
    <name type="scientific">Eiseniibacteriota bacterium</name>
    <dbReference type="NCBI Taxonomy" id="2212470"/>
    <lineage>
        <taxon>Bacteria</taxon>
        <taxon>Candidatus Eiseniibacteriota</taxon>
    </lineage>
</organism>
<feature type="transmembrane region" description="Helical" evidence="1">
    <location>
        <begin position="154"/>
        <end position="178"/>
    </location>
</feature>
<feature type="transmembrane region" description="Helical" evidence="1">
    <location>
        <begin position="17"/>
        <end position="35"/>
    </location>
</feature>
<evidence type="ECO:0000256" key="1">
    <source>
        <dbReference type="SAM" id="Phobius"/>
    </source>
</evidence>
<protein>
    <submittedName>
        <fullName evidence="2">HdeD family acid-resistance protein</fullName>
    </submittedName>
</protein>
<keyword evidence="1" id="KW-0472">Membrane</keyword>
<keyword evidence="3" id="KW-1185">Reference proteome</keyword>
<comment type="caution">
    <text evidence="2">The sequence shown here is derived from an EMBL/GenBank/DDBJ whole genome shotgun (WGS) entry which is preliminary data.</text>
</comment>
<evidence type="ECO:0000313" key="2">
    <source>
        <dbReference type="EMBL" id="MFC1800319.1"/>
    </source>
</evidence>
<name>A0ABV6YQG6_UNCEI</name>
<keyword evidence="1" id="KW-1133">Transmembrane helix</keyword>
<dbReference type="InterPro" id="IPR005325">
    <property type="entry name" value="DUF308_memb"/>
</dbReference>
<feature type="transmembrane region" description="Helical" evidence="1">
    <location>
        <begin position="41"/>
        <end position="61"/>
    </location>
</feature>
<reference evidence="2 3" key="1">
    <citation type="submission" date="2024-09" db="EMBL/GenBank/DDBJ databases">
        <authorList>
            <person name="D'Angelo T."/>
        </authorList>
    </citation>
    <scope>NUCLEOTIDE SEQUENCE [LARGE SCALE GENOMIC DNA]</scope>
    <source>
        <strain evidence="2">SAG AM-311-F02</strain>
    </source>
</reference>
<dbReference type="EMBL" id="JBHPEI010000116">
    <property type="protein sequence ID" value="MFC1800319.1"/>
    <property type="molecule type" value="Genomic_DNA"/>
</dbReference>
<sequence>MSPITGWIAEAKKNAKWLILFGIIEIIIGILAITTPLMAGLAITMMVGILLLLAGLSRIICALKAGSWGVGILGFLVGILAIVGGIIMLARPGASLAWITWLLSLYFFVVGISGIALGLKLRPDTGWGWRVFNGILSLLLGVLIMRHWPLSGAWAVGVLVGVHFLFSGWTMLFVGLNIRRLPE</sequence>
<gene>
    <name evidence="2" type="ORF">ACFL2Z_05395</name>
</gene>
<keyword evidence="1" id="KW-0812">Transmembrane</keyword>
<proteinExistence type="predicted"/>
<accession>A0ABV6YQG6</accession>
<dbReference type="PANTHER" id="PTHR34989">
    <property type="entry name" value="PROTEIN HDED"/>
    <property type="match status" value="1"/>
</dbReference>
<dbReference type="Pfam" id="PF03729">
    <property type="entry name" value="DUF308"/>
    <property type="match status" value="1"/>
</dbReference>
<feature type="transmembrane region" description="Helical" evidence="1">
    <location>
        <begin position="68"/>
        <end position="90"/>
    </location>
</feature>
<dbReference type="PANTHER" id="PTHR34989:SF1">
    <property type="entry name" value="PROTEIN HDED"/>
    <property type="match status" value="1"/>
</dbReference>
<dbReference type="Proteomes" id="UP001594288">
    <property type="component" value="Unassembled WGS sequence"/>
</dbReference>
<dbReference type="InterPro" id="IPR052712">
    <property type="entry name" value="Acid_resist_chaperone_HdeD"/>
</dbReference>
<evidence type="ECO:0000313" key="3">
    <source>
        <dbReference type="Proteomes" id="UP001594288"/>
    </source>
</evidence>
<feature type="transmembrane region" description="Helical" evidence="1">
    <location>
        <begin position="131"/>
        <end position="148"/>
    </location>
</feature>
<feature type="transmembrane region" description="Helical" evidence="1">
    <location>
        <begin position="96"/>
        <end position="119"/>
    </location>
</feature>